<evidence type="ECO:0000313" key="1">
    <source>
        <dbReference type="EMBL" id="KAH3712749.1"/>
    </source>
</evidence>
<reference evidence="1" key="1">
    <citation type="journal article" date="2019" name="bioRxiv">
        <title>The Genome of the Zebra Mussel, Dreissena polymorpha: A Resource for Invasive Species Research.</title>
        <authorList>
            <person name="McCartney M.A."/>
            <person name="Auch B."/>
            <person name="Kono T."/>
            <person name="Mallez S."/>
            <person name="Zhang Y."/>
            <person name="Obille A."/>
            <person name="Becker A."/>
            <person name="Abrahante J.E."/>
            <person name="Garbe J."/>
            <person name="Badalamenti J.P."/>
            <person name="Herman A."/>
            <person name="Mangelson H."/>
            <person name="Liachko I."/>
            <person name="Sullivan S."/>
            <person name="Sone E.D."/>
            <person name="Koren S."/>
            <person name="Silverstein K.A.T."/>
            <person name="Beckman K.B."/>
            <person name="Gohl D.M."/>
        </authorList>
    </citation>
    <scope>NUCLEOTIDE SEQUENCE</scope>
    <source>
        <strain evidence="1">Duluth1</strain>
        <tissue evidence="1">Whole animal</tissue>
    </source>
</reference>
<organism evidence="1 2">
    <name type="scientific">Dreissena polymorpha</name>
    <name type="common">Zebra mussel</name>
    <name type="synonym">Mytilus polymorpha</name>
    <dbReference type="NCBI Taxonomy" id="45954"/>
    <lineage>
        <taxon>Eukaryota</taxon>
        <taxon>Metazoa</taxon>
        <taxon>Spiralia</taxon>
        <taxon>Lophotrochozoa</taxon>
        <taxon>Mollusca</taxon>
        <taxon>Bivalvia</taxon>
        <taxon>Autobranchia</taxon>
        <taxon>Heteroconchia</taxon>
        <taxon>Euheterodonta</taxon>
        <taxon>Imparidentia</taxon>
        <taxon>Neoheterodontei</taxon>
        <taxon>Myida</taxon>
        <taxon>Dreissenoidea</taxon>
        <taxon>Dreissenidae</taxon>
        <taxon>Dreissena</taxon>
    </lineage>
</organism>
<accession>A0A9D3Z6C5</accession>
<proteinExistence type="predicted"/>
<keyword evidence="2" id="KW-1185">Reference proteome</keyword>
<dbReference type="AlphaFoldDB" id="A0A9D3Z6C5"/>
<name>A0A9D3Z6C5_DREPO</name>
<sequence>MKIGPKIVTSRKNAPPTGGSVFSPIRTMVELVQEINKTHVLTKFHDDWAKIVTSTVKIASPTVTYFELRRDIIGVKFLIKFHDDGTTNQMLTDGRTDDGQKPLKIFYKTTSMI</sequence>
<dbReference type="Proteomes" id="UP000828390">
    <property type="component" value="Unassembled WGS sequence"/>
</dbReference>
<comment type="caution">
    <text evidence="1">The sequence shown here is derived from an EMBL/GenBank/DDBJ whole genome shotgun (WGS) entry which is preliminary data.</text>
</comment>
<evidence type="ECO:0000313" key="2">
    <source>
        <dbReference type="Proteomes" id="UP000828390"/>
    </source>
</evidence>
<gene>
    <name evidence="1" type="ORF">DPMN_072505</name>
</gene>
<reference evidence="1" key="2">
    <citation type="submission" date="2020-11" db="EMBL/GenBank/DDBJ databases">
        <authorList>
            <person name="McCartney M.A."/>
            <person name="Auch B."/>
            <person name="Kono T."/>
            <person name="Mallez S."/>
            <person name="Becker A."/>
            <person name="Gohl D.M."/>
            <person name="Silverstein K.A.T."/>
            <person name="Koren S."/>
            <person name="Bechman K.B."/>
            <person name="Herman A."/>
            <person name="Abrahante J.E."/>
            <person name="Garbe J."/>
        </authorList>
    </citation>
    <scope>NUCLEOTIDE SEQUENCE</scope>
    <source>
        <strain evidence="1">Duluth1</strain>
        <tissue evidence="1">Whole animal</tissue>
    </source>
</reference>
<dbReference type="EMBL" id="JAIWYP010000014">
    <property type="protein sequence ID" value="KAH3712749.1"/>
    <property type="molecule type" value="Genomic_DNA"/>
</dbReference>
<protein>
    <submittedName>
        <fullName evidence="1">Uncharacterized protein</fullName>
    </submittedName>
</protein>